<evidence type="ECO:0000313" key="1">
    <source>
        <dbReference type="EMBL" id="AUX79033.1"/>
    </source>
</evidence>
<protein>
    <submittedName>
        <fullName evidence="1">Uncharacterized protein</fullName>
    </submittedName>
</protein>
<dbReference type="AlphaFoldDB" id="A0A2L0HC20"/>
<dbReference type="Proteomes" id="UP000239340">
    <property type="component" value="Plasmid pSfreNXT3b"/>
</dbReference>
<gene>
    <name evidence="1" type="ORF">NXT3_PB00378</name>
</gene>
<evidence type="ECO:0000313" key="2">
    <source>
        <dbReference type="Proteomes" id="UP000239340"/>
    </source>
</evidence>
<keyword evidence="1" id="KW-0614">Plasmid</keyword>
<reference evidence="1 2" key="1">
    <citation type="submission" date="2017-10" db="EMBL/GenBank/DDBJ databases">
        <title>Analysis of the genome sequences of Rhizobium populations associated to common bean (phaseolus vulgaris).</title>
        <authorList>
            <person name="Bustos P."/>
            <person name="Santamaria R.I."/>
            <person name="Miranda-Sanchez F."/>
            <person name="Perez-Carrascal O."/>
            <person name="Juarez S."/>
            <person name="Lozano L."/>
            <person name="Martinez-Flores I."/>
            <person name="Vinuesa P."/>
            <person name="Martinez-Romero E."/>
            <person name="Cevallos M.A."/>
            <person name="Romero D."/>
            <person name="Davila G."/>
            <person name="Gonzalez V."/>
        </authorList>
    </citation>
    <scope>NUCLEOTIDE SEQUENCE [LARGE SCALE GENOMIC DNA]</scope>
    <source>
        <strain evidence="1 2">NXT3</strain>
        <plasmid evidence="2">Plasmid psfrenxt3b</plasmid>
    </source>
</reference>
<geneLocation type="plasmid" evidence="2">
    <name>psfrenxt3b</name>
</geneLocation>
<name>A0A2L0HC20_RHIFR</name>
<proteinExistence type="predicted"/>
<accession>A0A2L0HC20</accession>
<sequence>MVRSCVLAADMAASPHETLKAIASLNPRLISQADASKRMITDLTAGSYAEHMRRSPQP</sequence>
<dbReference type="EMBL" id="CP024309">
    <property type="protein sequence ID" value="AUX79033.1"/>
    <property type="molecule type" value="Genomic_DNA"/>
</dbReference>
<organism evidence="1 2">
    <name type="scientific">Rhizobium fredii</name>
    <name type="common">Sinorhizobium fredii</name>
    <dbReference type="NCBI Taxonomy" id="380"/>
    <lineage>
        <taxon>Bacteria</taxon>
        <taxon>Pseudomonadati</taxon>
        <taxon>Pseudomonadota</taxon>
        <taxon>Alphaproteobacteria</taxon>
        <taxon>Hyphomicrobiales</taxon>
        <taxon>Rhizobiaceae</taxon>
        <taxon>Sinorhizobium/Ensifer group</taxon>
        <taxon>Sinorhizobium</taxon>
    </lineage>
</organism>